<reference evidence="3" key="1">
    <citation type="submission" date="2022-11" db="EMBL/GenBank/DDBJ databases">
        <authorList>
            <person name="Hyden B.L."/>
            <person name="Feng K."/>
            <person name="Yates T."/>
            <person name="Jawdy S."/>
            <person name="Smart L.B."/>
            <person name="Muchero W."/>
        </authorList>
    </citation>
    <scope>NUCLEOTIDE SEQUENCE</scope>
    <source>
        <tissue evidence="3">Shoot tip</tissue>
    </source>
</reference>
<organism evidence="3 4">
    <name type="scientific">Salix viminalis</name>
    <name type="common">Common osier</name>
    <name type="synonym">Basket willow</name>
    <dbReference type="NCBI Taxonomy" id="40686"/>
    <lineage>
        <taxon>Eukaryota</taxon>
        <taxon>Viridiplantae</taxon>
        <taxon>Streptophyta</taxon>
        <taxon>Embryophyta</taxon>
        <taxon>Tracheophyta</taxon>
        <taxon>Spermatophyta</taxon>
        <taxon>Magnoliopsida</taxon>
        <taxon>eudicotyledons</taxon>
        <taxon>Gunneridae</taxon>
        <taxon>Pentapetalae</taxon>
        <taxon>rosids</taxon>
        <taxon>fabids</taxon>
        <taxon>Malpighiales</taxon>
        <taxon>Salicaceae</taxon>
        <taxon>Saliceae</taxon>
        <taxon>Salix</taxon>
    </lineage>
</organism>
<gene>
    <name evidence="3" type="ORF">OIU85_002352</name>
</gene>
<keyword evidence="2" id="KW-0812">Transmembrane</keyword>
<evidence type="ECO:0000256" key="2">
    <source>
        <dbReference type="SAM" id="Phobius"/>
    </source>
</evidence>
<keyword evidence="2" id="KW-0472">Membrane</keyword>
<feature type="transmembrane region" description="Helical" evidence="2">
    <location>
        <begin position="96"/>
        <end position="120"/>
    </location>
</feature>
<dbReference type="Proteomes" id="UP001151529">
    <property type="component" value="Chromosome 16"/>
</dbReference>
<sequence>MSDQEKNRGVVVDHCHHEDHPPPPPPPPQPQYGTFQGVANYPQPYERPVIGFPQPVPPPGITADPYAHGYQTVPGYAVAEGRPVRHRRLPCCGCGVGWFLFIIGFFLWVASPGMLGYLLLLV</sequence>
<accession>A0A9Q0VPF4</accession>
<evidence type="ECO:0000313" key="4">
    <source>
        <dbReference type="Proteomes" id="UP001151529"/>
    </source>
</evidence>
<name>A0A9Q0VPF4_SALVM</name>
<protein>
    <submittedName>
        <fullName evidence="3">Uncharacterized protein</fullName>
    </submittedName>
</protein>
<keyword evidence="4" id="KW-1185">Reference proteome</keyword>
<dbReference type="AlphaFoldDB" id="A0A9Q0VPF4"/>
<dbReference type="InterPro" id="IPR044804">
    <property type="entry name" value="Ribosomal_eL20z-like"/>
</dbReference>
<dbReference type="PANTHER" id="PTHR46631:SF21">
    <property type="entry name" value="60S RIBOSOMAL PROTEIN L18A-LIKE PROTEIN"/>
    <property type="match status" value="1"/>
</dbReference>
<keyword evidence="2" id="KW-1133">Transmembrane helix</keyword>
<proteinExistence type="predicted"/>
<evidence type="ECO:0000256" key="1">
    <source>
        <dbReference type="SAM" id="MobiDB-lite"/>
    </source>
</evidence>
<dbReference type="OrthoDB" id="1304551at2759"/>
<dbReference type="PANTHER" id="PTHR46631">
    <property type="entry name" value="60S RIBOSOMAL PROTEIN L18A-LIKE"/>
    <property type="match status" value="1"/>
</dbReference>
<comment type="caution">
    <text evidence="3">The sequence shown here is derived from an EMBL/GenBank/DDBJ whole genome shotgun (WGS) entry which is preliminary data.</text>
</comment>
<feature type="compositionally biased region" description="Basic and acidic residues" evidence="1">
    <location>
        <begin position="1"/>
        <end position="21"/>
    </location>
</feature>
<reference evidence="3" key="2">
    <citation type="journal article" date="2023" name="Int. J. Mol. Sci.">
        <title>De Novo Assembly and Annotation of 11 Diverse Shrub Willow (Salix) Genomes Reveals Novel Gene Organization in Sex-Linked Regions.</title>
        <authorList>
            <person name="Hyden B."/>
            <person name="Feng K."/>
            <person name="Yates T.B."/>
            <person name="Jawdy S."/>
            <person name="Cereghino C."/>
            <person name="Smart L.B."/>
            <person name="Muchero W."/>
        </authorList>
    </citation>
    <scope>NUCLEOTIDE SEQUENCE [LARGE SCALE GENOMIC DNA]</scope>
    <source>
        <tissue evidence="3">Shoot tip</tissue>
    </source>
</reference>
<evidence type="ECO:0000313" key="3">
    <source>
        <dbReference type="EMBL" id="KAJ6751926.1"/>
    </source>
</evidence>
<feature type="region of interest" description="Disordered" evidence="1">
    <location>
        <begin position="1"/>
        <end position="32"/>
    </location>
</feature>
<dbReference type="EMBL" id="JAPFFL010000001">
    <property type="protein sequence ID" value="KAJ6751926.1"/>
    <property type="molecule type" value="Genomic_DNA"/>
</dbReference>